<proteinExistence type="predicted"/>
<feature type="transmembrane region" description="Helical" evidence="2">
    <location>
        <begin position="39"/>
        <end position="57"/>
    </location>
</feature>
<evidence type="ECO:0000256" key="2">
    <source>
        <dbReference type="SAM" id="Phobius"/>
    </source>
</evidence>
<evidence type="ECO:0000313" key="3">
    <source>
        <dbReference type="EMBL" id="KAK0472473.1"/>
    </source>
</evidence>
<comment type="caution">
    <text evidence="3">The sequence shown here is derived from an EMBL/GenBank/DDBJ whole genome shotgun (WGS) entry which is preliminary data.</text>
</comment>
<sequence>MIIAIRQTTGPSTTVSAATEATDGASLGSNSSNGAAKSTLEWLFIALVCILILCIISRRMMQLRARRVPVSHFFMSHRSLSDIPMAYHPPTRTRAARIAQGDRGDKDALPAYDKAGGPPKYVEIESTPIPPVDSERPPSVMINTGPRLGCETHITGARS</sequence>
<reference evidence="3" key="1">
    <citation type="submission" date="2023-06" db="EMBL/GenBank/DDBJ databases">
        <authorList>
            <consortium name="Lawrence Berkeley National Laboratory"/>
            <person name="Ahrendt S."/>
            <person name="Sahu N."/>
            <person name="Indic B."/>
            <person name="Wong-Bajracharya J."/>
            <person name="Merenyi Z."/>
            <person name="Ke H.-M."/>
            <person name="Monk M."/>
            <person name="Kocsube S."/>
            <person name="Drula E."/>
            <person name="Lipzen A."/>
            <person name="Balint B."/>
            <person name="Henrissat B."/>
            <person name="Andreopoulos B."/>
            <person name="Martin F.M."/>
            <person name="Harder C.B."/>
            <person name="Rigling D."/>
            <person name="Ford K.L."/>
            <person name="Foster G.D."/>
            <person name="Pangilinan J."/>
            <person name="Papanicolaou A."/>
            <person name="Barry K."/>
            <person name="LaButti K."/>
            <person name="Viragh M."/>
            <person name="Koriabine M."/>
            <person name="Yan M."/>
            <person name="Riley R."/>
            <person name="Champramary S."/>
            <person name="Plett K.L."/>
            <person name="Tsai I.J."/>
            <person name="Slot J."/>
            <person name="Sipos G."/>
            <person name="Plett J."/>
            <person name="Nagy L.G."/>
            <person name="Grigoriev I.V."/>
        </authorList>
    </citation>
    <scope>NUCLEOTIDE SEQUENCE</scope>
    <source>
        <strain evidence="3">ICMP 16352</strain>
    </source>
</reference>
<evidence type="ECO:0000313" key="4">
    <source>
        <dbReference type="Proteomes" id="UP001175227"/>
    </source>
</evidence>
<gene>
    <name evidence="3" type="ORF">IW261DRAFT_1507622</name>
</gene>
<dbReference type="Proteomes" id="UP001175227">
    <property type="component" value="Unassembled WGS sequence"/>
</dbReference>
<keyword evidence="2" id="KW-0472">Membrane</keyword>
<dbReference type="AlphaFoldDB" id="A0AA39NVA3"/>
<dbReference type="EMBL" id="JAUEPR010000040">
    <property type="protein sequence ID" value="KAK0472473.1"/>
    <property type="molecule type" value="Genomic_DNA"/>
</dbReference>
<evidence type="ECO:0000256" key="1">
    <source>
        <dbReference type="SAM" id="MobiDB-lite"/>
    </source>
</evidence>
<keyword evidence="2" id="KW-1133">Transmembrane helix</keyword>
<name>A0AA39NVA3_9AGAR</name>
<feature type="region of interest" description="Disordered" evidence="1">
    <location>
        <begin position="123"/>
        <end position="146"/>
    </location>
</feature>
<protein>
    <submittedName>
        <fullName evidence="3">Uncharacterized protein</fullName>
    </submittedName>
</protein>
<keyword evidence="2" id="KW-0812">Transmembrane</keyword>
<accession>A0AA39NVA3</accession>
<keyword evidence="4" id="KW-1185">Reference proteome</keyword>
<organism evidence="3 4">
    <name type="scientific">Armillaria novae-zelandiae</name>
    <dbReference type="NCBI Taxonomy" id="153914"/>
    <lineage>
        <taxon>Eukaryota</taxon>
        <taxon>Fungi</taxon>
        <taxon>Dikarya</taxon>
        <taxon>Basidiomycota</taxon>
        <taxon>Agaricomycotina</taxon>
        <taxon>Agaricomycetes</taxon>
        <taxon>Agaricomycetidae</taxon>
        <taxon>Agaricales</taxon>
        <taxon>Marasmiineae</taxon>
        <taxon>Physalacriaceae</taxon>
        <taxon>Armillaria</taxon>
    </lineage>
</organism>